<evidence type="ECO:0000313" key="3">
    <source>
        <dbReference type="Proteomes" id="UP000001423"/>
    </source>
</evidence>
<keyword evidence="3" id="KW-1185">Reference proteome</keyword>
<name>B9ES10_PROMM</name>
<protein>
    <submittedName>
        <fullName evidence="2">Uncharacterized protein</fullName>
    </submittedName>
</protein>
<dbReference type="AlphaFoldDB" id="B9ES10"/>
<evidence type="ECO:0000313" key="2">
    <source>
        <dbReference type="EMBL" id="CAX32142.1"/>
    </source>
</evidence>
<dbReference type="KEGG" id="pmt:PMT_2623"/>
<organism evidence="2 3">
    <name type="scientific">Prochlorococcus marinus (strain MIT 9313)</name>
    <dbReference type="NCBI Taxonomy" id="74547"/>
    <lineage>
        <taxon>Bacteria</taxon>
        <taxon>Bacillati</taxon>
        <taxon>Cyanobacteriota</taxon>
        <taxon>Cyanophyceae</taxon>
        <taxon>Synechococcales</taxon>
        <taxon>Prochlorococcaceae</taxon>
        <taxon>Prochlorococcus</taxon>
    </lineage>
</organism>
<dbReference type="HOGENOM" id="CLU_3046858_0_0_3"/>
<gene>
    <name evidence="2" type="ordered locus">PMT_2623</name>
</gene>
<dbReference type="EMBL" id="BX548175">
    <property type="protein sequence ID" value="CAX32142.1"/>
    <property type="molecule type" value="Genomic_DNA"/>
</dbReference>
<accession>B9ES10</accession>
<sequence length="54" mass="5913">MPLFGLCNNLHADQLIHIWEQPILAMGRELSATPTEQQTVHQGLSGSTNSSKNP</sequence>
<feature type="region of interest" description="Disordered" evidence="1">
    <location>
        <begin position="32"/>
        <end position="54"/>
    </location>
</feature>
<proteinExistence type="predicted"/>
<dbReference type="Proteomes" id="UP000001423">
    <property type="component" value="Chromosome"/>
</dbReference>
<evidence type="ECO:0000256" key="1">
    <source>
        <dbReference type="SAM" id="MobiDB-lite"/>
    </source>
</evidence>
<reference evidence="2 3" key="1">
    <citation type="journal article" date="2003" name="Nature">
        <title>Genome divergence in two Prochlorococcus ecotypes reflects oceanic niche differentiation.</title>
        <authorList>
            <person name="Rocap G."/>
            <person name="Larimer F.W."/>
            <person name="Lamerdin J.E."/>
            <person name="Malfatti S."/>
            <person name="Chain P."/>
            <person name="Ahlgren N.A."/>
            <person name="Arellano A."/>
            <person name="Coleman M."/>
            <person name="Hauser L."/>
            <person name="Hess W.R."/>
            <person name="Johnson Z.I."/>
            <person name="Land M.L."/>
            <person name="Lindell D."/>
            <person name="Post A.F."/>
            <person name="Regala W."/>
            <person name="Shah M."/>
            <person name="Shaw S.L."/>
            <person name="Steglich C."/>
            <person name="Sullivan M.B."/>
            <person name="Ting C.S."/>
            <person name="Tolonen A."/>
            <person name="Webb E.A."/>
            <person name="Zinser E.R."/>
            <person name="Chisholm S.W."/>
        </authorList>
    </citation>
    <scope>NUCLEOTIDE SEQUENCE [LARGE SCALE GENOMIC DNA]</scope>
    <source>
        <strain evidence="3">MIT 9313</strain>
    </source>
</reference>